<dbReference type="InterPro" id="IPR014284">
    <property type="entry name" value="RNA_pol_sigma-70_dom"/>
</dbReference>
<evidence type="ECO:0000256" key="4">
    <source>
        <dbReference type="ARBA" id="ARBA00023125"/>
    </source>
</evidence>
<dbReference type="OrthoDB" id="254728at2"/>
<name>A0A225DZG7_9BACT</name>
<dbReference type="InterPro" id="IPR013325">
    <property type="entry name" value="RNA_pol_sigma_r2"/>
</dbReference>
<keyword evidence="2" id="KW-0805">Transcription regulation</keyword>
<comment type="caution">
    <text evidence="8">The sequence shown here is derived from an EMBL/GenBank/DDBJ whole genome shotgun (WGS) entry which is preliminary data.</text>
</comment>
<comment type="similarity">
    <text evidence="1">Belongs to the sigma-70 factor family. ECF subfamily.</text>
</comment>
<organism evidence="8 9">
    <name type="scientific">Fimbriiglobus ruber</name>
    <dbReference type="NCBI Taxonomy" id="1908690"/>
    <lineage>
        <taxon>Bacteria</taxon>
        <taxon>Pseudomonadati</taxon>
        <taxon>Planctomycetota</taxon>
        <taxon>Planctomycetia</taxon>
        <taxon>Gemmatales</taxon>
        <taxon>Gemmataceae</taxon>
        <taxon>Fimbriiglobus</taxon>
    </lineage>
</organism>
<evidence type="ECO:0000256" key="2">
    <source>
        <dbReference type="ARBA" id="ARBA00023015"/>
    </source>
</evidence>
<dbReference type="Gene3D" id="1.10.1740.10">
    <property type="match status" value="1"/>
</dbReference>
<dbReference type="Gene3D" id="1.10.10.10">
    <property type="entry name" value="Winged helix-like DNA-binding domain superfamily/Winged helix DNA-binding domain"/>
    <property type="match status" value="1"/>
</dbReference>
<dbReference type="SUPFAM" id="SSF88659">
    <property type="entry name" value="Sigma3 and sigma4 domains of RNA polymerase sigma factors"/>
    <property type="match status" value="1"/>
</dbReference>
<sequence length="183" mass="20136">MAQDSPDADLDAWVLETAPRAVAYARSLLRNVDDAEDIVQDCYCRLLAKADVYDLPRDGLKLLLRAVTNACINLRARRRPMFRFVRTDPESGDERNDDPVDYRAAAPGDRLAHSELSAAVATGLKLLPTQQRAALELKSLGYTQQEIAEILDVTPTYAGVLVHRARQALAAYLAPYLGGDTVP</sequence>
<evidence type="ECO:0000259" key="6">
    <source>
        <dbReference type="Pfam" id="PF04542"/>
    </source>
</evidence>
<dbReference type="Pfam" id="PF04542">
    <property type="entry name" value="Sigma70_r2"/>
    <property type="match status" value="1"/>
</dbReference>
<keyword evidence="4" id="KW-0238">DNA-binding</keyword>
<protein>
    <submittedName>
        <fullName evidence="8">Uncharacterized protein</fullName>
    </submittedName>
</protein>
<dbReference type="GO" id="GO:0003677">
    <property type="term" value="F:DNA binding"/>
    <property type="evidence" value="ECO:0007669"/>
    <property type="project" value="UniProtKB-KW"/>
</dbReference>
<proteinExistence type="inferred from homology"/>
<dbReference type="RefSeq" id="WP_088254705.1">
    <property type="nucleotide sequence ID" value="NZ_NIDE01000004.1"/>
</dbReference>
<dbReference type="GO" id="GO:0006352">
    <property type="term" value="P:DNA-templated transcription initiation"/>
    <property type="evidence" value="ECO:0007669"/>
    <property type="project" value="InterPro"/>
</dbReference>
<dbReference type="EMBL" id="NIDE01000004">
    <property type="protein sequence ID" value="OWK43918.1"/>
    <property type="molecule type" value="Genomic_DNA"/>
</dbReference>
<dbReference type="Pfam" id="PF08281">
    <property type="entry name" value="Sigma70_r4_2"/>
    <property type="match status" value="1"/>
</dbReference>
<dbReference type="InterPro" id="IPR007627">
    <property type="entry name" value="RNA_pol_sigma70_r2"/>
</dbReference>
<dbReference type="PANTHER" id="PTHR43133:SF8">
    <property type="entry name" value="RNA POLYMERASE SIGMA FACTOR HI_1459-RELATED"/>
    <property type="match status" value="1"/>
</dbReference>
<dbReference type="InterPro" id="IPR036388">
    <property type="entry name" value="WH-like_DNA-bd_sf"/>
</dbReference>
<dbReference type="SUPFAM" id="SSF88946">
    <property type="entry name" value="Sigma2 domain of RNA polymerase sigma factors"/>
    <property type="match status" value="1"/>
</dbReference>
<accession>A0A225DZG7</accession>
<evidence type="ECO:0000259" key="7">
    <source>
        <dbReference type="Pfam" id="PF08281"/>
    </source>
</evidence>
<dbReference type="InterPro" id="IPR039425">
    <property type="entry name" value="RNA_pol_sigma-70-like"/>
</dbReference>
<evidence type="ECO:0000256" key="5">
    <source>
        <dbReference type="ARBA" id="ARBA00023163"/>
    </source>
</evidence>
<dbReference type="PANTHER" id="PTHR43133">
    <property type="entry name" value="RNA POLYMERASE ECF-TYPE SIGMA FACTO"/>
    <property type="match status" value="1"/>
</dbReference>
<dbReference type="CDD" id="cd06171">
    <property type="entry name" value="Sigma70_r4"/>
    <property type="match status" value="1"/>
</dbReference>
<evidence type="ECO:0000256" key="1">
    <source>
        <dbReference type="ARBA" id="ARBA00010641"/>
    </source>
</evidence>
<dbReference type="Proteomes" id="UP000214646">
    <property type="component" value="Unassembled WGS sequence"/>
</dbReference>
<dbReference type="NCBIfam" id="TIGR02937">
    <property type="entry name" value="sigma70-ECF"/>
    <property type="match status" value="1"/>
</dbReference>
<dbReference type="AlphaFoldDB" id="A0A225DZG7"/>
<keyword evidence="9" id="KW-1185">Reference proteome</keyword>
<reference evidence="9" key="1">
    <citation type="submission" date="2017-06" db="EMBL/GenBank/DDBJ databases">
        <title>Genome analysis of Fimbriiglobus ruber SP5, the first member of the order Planctomycetales with confirmed chitinolytic capability.</title>
        <authorList>
            <person name="Ravin N.V."/>
            <person name="Rakitin A.L."/>
            <person name="Ivanova A.A."/>
            <person name="Beletsky A.V."/>
            <person name="Kulichevskaya I.S."/>
            <person name="Mardanov A.V."/>
            <person name="Dedysh S.N."/>
        </authorList>
    </citation>
    <scope>NUCLEOTIDE SEQUENCE [LARGE SCALE GENOMIC DNA]</scope>
    <source>
        <strain evidence="9">SP5</strain>
    </source>
</reference>
<evidence type="ECO:0000256" key="3">
    <source>
        <dbReference type="ARBA" id="ARBA00023082"/>
    </source>
</evidence>
<feature type="domain" description="RNA polymerase sigma factor 70 region 4 type 2" evidence="7">
    <location>
        <begin position="124"/>
        <end position="169"/>
    </location>
</feature>
<evidence type="ECO:0000313" key="9">
    <source>
        <dbReference type="Proteomes" id="UP000214646"/>
    </source>
</evidence>
<dbReference type="InterPro" id="IPR013324">
    <property type="entry name" value="RNA_pol_sigma_r3/r4-like"/>
</dbReference>
<evidence type="ECO:0000313" key="8">
    <source>
        <dbReference type="EMBL" id="OWK43918.1"/>
    </source>
</evidence>
<gene>
    <name evidence="8" type="ORF">FRUB_03517</name>
</gene>
<keyword evidence="3" id="KW-0731">Sigma factor</keyword>
<feature type="domain" description="RNA polymerase sigma-70 region 2" evidence="6">
    <location>
        <begin position="16"/>
        <end position="79"/>
    </location>
</feature>
<dbReference type="GO" id="GO:0016987">
    <property type="term" value="F:sigma factor activity"/>
    <property type="evidence" value="ECO:0007669"/>
    <property type="project" value="UniProtKB-KW"/>
</dbReference>
<keyword evidence="5" id="KW-0804">Transcription</keyword>
<dbReference type="InterPro" id="IPR013249">
    <property type="entry name" value="RNA_pol_sigma70_r4_t2"/>
</dbReference>